<name>A0A061RM59_9CHLO</name>
<evidence type="ECO:0000313" key="1">
    <source>
        <dbReference type="EMBL" id="JAC71735.1"/>
    </source>
</evidence>
<sequence length="41" mass="4493">MKRATKAPPYLLPLTAPALSYDGSHCLPSRARLGFEESPLH</sequence>
<proteinExistence type="predicted"/>
<gene>
    <name evidence="1" type="ORF">TSPGSL018_1244</name>
</gene>
<accession>A0A061RM59</accession>
<dbReference type="AlphaFoldDB" id="A0A061RM59"/>
<reference evidence="1" key="1">
    <citation type="submission" date="2014-05" db="EMBL/GenBank/DDBJ databases">
        <title>The transcriptome of the halophilic microalga Tetraselmis sp. GSL018 isolated from the Great Salt Lake, Utah.</title>
        <authorList>
            <person name="Jinkerson R.E."/>
            <person name="D'Adamo S."/>
            <person name="Posewitz M.C."/>
        </authorList>
    </citation>
    <scope>NUCLEOTIDE SEQUENCE</scope>
    <source>
        <strain evidence="1">GSL018</strain>
    </source>
</reference>
<dbReference type="EMBL" id="GBEZ01014331">
    <property type="protein sequence ID" value="JAC71735.1"/>
    <property type="molecule type" value="Transcribed_RNA"/>
</dbReference>
<protein>
    <submittedName>
        <fullName evidence="1">Uncharacterized protein</fullName>
    </submittedName>
</protein>
<organism evidence="1">
    <name type="scientific">Tetraselmis sp. GSL018</name>
    <dbReference type="NCBI Taxonomy" id="582737"/>
    <lineage>
        <taxon>Eukaryota</taxon>
        <taxon>Viridiplantae</taxon>
        <taxon>Chlorophyta</taxon>
        <taxon>core chlorophytes</taxon>
        <taxon>Chlorodendrophyceae</taxon>
        <taxon>Chlorodendrales</taxon>
        <taxon>Chlorodendraceae</taxon>
        <taxon>Tetraselmis</taxon>
    </lineage>
</organism>